<protein>
    <submittedName>
        <fullName evidence="5">GH25 family lysozyme</fullName>
    </submittedName>
</protein>
<evidence type="ECO:0000259" key="4">
    <source>
        <dbReference type="PROSITE" id="PS51781"/>
    </source>
</evidence>
<dbReference type="SUPFAM" id="SSF51445">
    <property type="entry name" value="(Trans)glycosidases"/>
    <property type="match status" value="1"/>
</dbReference>
<keyword evidence="6" id="KW-1185">Reference proteome</keyword>
<keyword evidence="3" id="KW-0812">Transmembrane</keyword>
<feature type="compositionally biased region" description="Acidic residues" evidence="2">
    <location>
        <begin position="49"/>
        <end position="70"/>
    </location>
</feature>
<dbReference type="PANTHER" id="PTHR34135:SF2">
    <property type="entry name" value="LYSOZYME"/>
    <property type="match status" value="1"/>
</dbReference>
<feature type="region of interest" description="Disordered" evidence="2">
    <location>
        <begin position="45"/>
        <end position="73"/>
    </location>
</feature>
<accession>A0ABV1I3B5</accession>
<dbReference type="EMBL" id="JBBMFC010000025">
    <property type="protein sequence ID" value="MEQ2579690.1"/>
    <property type="molecule type" value="Genomic_DNA"/>
</dbReference>
<evidence type="ECO:0000256" key="3">
    <source>
        <dbReference type="SAM" id="Phobius"/>
    </source>
</evidence>
<dbReference type="InterPro" id="IPR002053">
    <property type="entry name" value="Glyco_hydro_25"/>
</dbReference>
<organism evidence="5 6">
    <name type="scientific">Hominiventricola aquisgranensis</name>
    <dbReference type="NCBI Taxonomy" id="3133164"/>
    <lineage>
        <taxon>Bacteria</taxon>
        <taxon>Bacillati</taxon>
        <taxon>Bacillota</taxon>
        <taxon>Clostridia</taxon>
        <taxon>Lachnospirales</taxon>
        <taxon>Lachnospiraceae</taxon>
        <taxon>Hominiventricola</taxon>
    </lineage>
</organism>
<dbReference type="Pfam" id="PF08239">
    <property type="entry name" value="SH3_3"/>
    <property type="match status" value="1"/>
</dbReference>
<sequence length="474" mass="51959">MPGRKKRGSRNLKIMLSAMGITVLALLILALAAYLLIGGKAVSSGTESEQADQETDVNEEDPESLYEPEENGEKVAVSTVKKIASETDKRTVGIDVSEFQGTIDWKQVADSGVEFAMIRCGYRSLGSGEIREDACARYNLQEANANGIQLGAYFFSTAVTTAEAEEEALWMSDLLAGYPITYPVAYNCEGFQNSSSRQYGLSVDERSAIADAFLKKAEANGYTGMFYAARNELVNNTLWNTDALEPAYRIWVAQYGSAQTDVPEYPGNFAMWQYTNQGSVPGISTYVDLDVAYFGYSETAEAQEEGSAQHVEADPEVGVKFDEVSEQVTSKDTTNLRSTMDQGDDSNVVATLKNGETALRTGIGNNGWSRVEYNGEKLYAVSSYLTADLAYQTPVKEPDDGFKTQFTRVSENVTAKDVTNLRNRPSVEEPSEVIAQLHNGEVVVRTGVSDVGWSRVEYNGQILYCVSSYLQLTE</sequence>
<keyword evidence="3" id="KW-0472">Membrane</keyword>
<reference evidence="5 6" key="1">
    <citation type="submission" date="2024-03" db="EMBL/GenBank/DDBJ databases">
        <title>Human intestinal bacterial collection.</title>
        <authorList>
            <person name="Pauvert C."/>
            <person name="Hitch T.C.A."/>
            <person name="Clavel T."/>
        </authorList>
    </citation>
    <scope>NUCLEOTIDE SEQUENCE [LARGE SCALE GENOMIC DNA]</scope>
    <source>
        <strain evidence="5 6">CLA-AA-H78B</strain>
    </source>
</reference>
<evidence type="ECO:0000256" key="2">
    <source>
        <dbReference type="SAM" id="MobiDB-lite"/>
    </source>
</evidence>
<dbReference type="InterPro" id="IPR017853">
    <property type="entry name" value="GH"/>
</dbReference>
<gene>
    <name evidence="5" type="ORF">WMO62_12805</name>
</gene>
<dbReference type="PROSITE" id="PS51904">
    <property type="entry name" value="GLYCOSYL_HYDROL_F25_2"/>
    <property type="match status" value="1"/>
</dbReference>
<evidence type="ECO:0000313" key="5">
    <source>
        <dbReference type="EMBL" id="MEQ2579690.1"/>
    </source>
</evidence>
<dbReference type="SMART" id="SM00287">
    <property type="entry name" value="SH3b"/>
    <property type="match status" value="2"/>
</dbReference>
<dbReference type="PROSITE" id="PS51781">
    <property type="entry name" value="SH3B"/>
    <property type="match status" value="1"/>
</dbReference>
<evidence type="ECO:0000256" key="1">
    <source>
        <dbReference type="ARBA" id="ARBA00010646"/>
    </source>
</evidence>
<name>A0ABV1I3B5_9FIRM</name>
<dbReference type="Proteomes" id="UP001470288">
    <property type="component" value="Unassembled WGS sequence"/>
</dbReference>
<evidence type="ECO:0000313" key="6">
    <source>
        <dbReference type="Proteomes" id="UP001470288"/>
    </source>
</evidence>
<dbReference type="RefSeq" id="WP_349144877.1">
    <property type="nucleotide sequence ID" value="NZ_JBBMFC010000025.1"/>
</dbReference>
<dbReference type="Gene3D" id="3.20.20.80">
    <property type="entry name" value="Glycosidases"/>
    <property type="match status" value="1"/>
</dbReference>
<feature type="domain" description="SH3b" evidence="4">
    <location>
        <begin position="408"/>
        <end position="474"/>
    </location>
</feature>
<dbReference type="InterPro" id="IPR003646">
    <property type="entry name" value="SH3-like_bac-type"/>
</dbReference>
<comment type="caution">
    <text evidence="5">The sequence shown here is derived from an EMBL/GenBank/DDBJ whole genome shotgun (WGS) entry which is preliminary data.</text>
</comment>
<comment type="similarity">
    <text evidence="1">Belongs to the glycosyl hydrolase 25 family.</text>
</comment>
<dbReference type="CDD" id="cd06414">
    <property type="entry name" value="GH25_LytC-like"/>
    <property type="match status" value="1"/>
</dbReference>
<proteinExistence type="inferred from homology"/>
<feature type="transmembrane region" description="Helical" evidence="3">
    <location>
        <begin position="12"/>
        <end position="37"/>
    </location>
</feature>
<dbReference type="Pfam" id="PF01183">
    <property type="entry name" value="Glyco_hydro_25"/>
    <property type="match status" value="1"/>
</dbReference>
<dbReference type="PANTHER" id="PTHR34135">
    <property type="entry name" value="LYSOZYME"/>
    <property type="match status" value="1"/>
</dbReference>
<keyword evidence="3" id="KW-1133">Transmembrane helix</keyword>
<dbReference type="Gene3D" id="2.30.30.40">
    <property type="entry name" value="SH3 Domains"/>
    <property type="match status" value="2"/>
</dbReference>